<feature type="transmembrane region" description="Helical" evidence="1">
    <location>
        <begin position="76"/>
        <end position="100"/>
    </location>
</feature>
<keyword evidence="1" id="KW-1133">Transmembrane helix</keyword>
<keyword evidence="1" id="KW-0472">Membrane</keyword>
<gene>
    <name evidence="2" type="ORF">Vau01_118380</name>
</gene>
<organism evidence="2 3">
    <name type="scientific">Virgisporangium aurantiacum</name>
    <dbReference type="NCBI Taxonomy" id="175570"/>
    <lineage>
        <taxon>Bacteria</taxon>
        <taxon>Bacillati</taxon>
        <taxon>Actinomycetota</taxon>
        <taxon>Actinomycetes</taxon>
        <taxon>Micromonosporales</taxon>
        <taxon>Micromonosporaceae</taxon>
        <taxon>Virgisporangium</taxon>
    </lineage>
</organism>
<dbReference type="AlphaFoldDB" id="A0A8J3ZHP0"/>
<dbReference type="EMBL" id="BOPG01000114">
    <property type="protein sequence ID" value="GIJ64322.1"/>
    <property type="molecule type" value="Genomic_DNA"/>
</dbReference>
<feature type="transmembrane region" description="Helical" evidence="1">
    <location>
        <begin position="165"/>
        <end position="189"/>
    </location>
</feature>
<sequence length="272" mass="27523">MSTVALTRPPIRVTQARVTRSEWIKFWSLRSTVATMVVAAALLIGIGLLAASIFTGDTSTTTTGAPPGPGSGASDPVSASLAGVTFAQLVFGALGVLFMASEYGTGQIRSSLAAVPKRLPVLWAKITVFAAVVFTVAFAATAIAFTGGQAIIGDGGASWSDPGVARAVIGTAVVLTGSGILGIGLGSLLRSTPAAISTLFGVLFLLTGVAELLLPDGWSTALQYLPSNASSAFTAVTQQTDALTPWAGLAVFLGYLAAVIGAAAWRLKHSDV</sequence>
<feature type="transmembrane region" description="Helical" evidence="1">
    <location>
        <begin position="246"/>
        <end position="267"/>
    </location>
</feature>
<keyword evidence="3" id="KW-1185">Reference proteome</keyword>
<dbReference type="Proteomes" id="UP000612585">
    <property type="component" value="Unassembled WGS sequence"/>
</dbReference>
<feature type="transmembrane region" description="Helical" evidence="1">
    <location>
        <begin position="196"/>
        <end position="214"/>
    </location>
</feature>
<reference evidence="2" key="1">
    <citation type="submission" date="2021-01" db="EMBL/GenBank/DDBJ databases">
        <title>Whole genome shotgun sequence of Virgisporangium aurantiacum NBRC 16421.</title>
        <authorList>
            <person name="Komaki H."/>
            <person name="Tamura T."/>
        </authorList>
    </citation>
    <scope>NUCLEOTIDE SEQUENCE</scope>
    <source>
        <strain evidence="2">NBRC 16421</strain>
    </source>
</reference>
<dbReference type="PANTHER" id="PTHR37305:SF1">
    <property type="entry name" value="MEMBRANE PROTEIN"/>
    <property type="match status" value="1"/>
</dbReference>
<dbReference type="RefSeq" id="WP_204012657.1">
    <property type="nucleotide sequence ID" value="NZ_BOPG01000114.1"/>
</dbReference>
<evidence type="ECO:0000313" key="2">
    <source>
        <dbReference type="EMBL" id="GIJ64322.1"/>
    </source>
</evidence>
<dbReference type="PANTHER" id="PTHR37305">
    <property type="entry name" value="INTEGRAL MEMBRANE PROTEIN-RELATED"/>
    <property type="match status" value="1"/>
</dbReference>
<comment type="caution">
    <text evidence="2">The sequence shown here is derived from an EMBL/GenBank/DDBJ whole genome shotgun (WGS) entry which is preliminary data.</text>
</comment>
<evidence type="ECO:0000256" key="1">
    <source>
        <dbReference type="SAM" id="Phobius"/>
    </source>
</evidence>
<accession>A0A8J3ZHP0</accession>
<evidence type="ECO:0000313" key="3">
    <source>
        <dbReference type="Proteomes" id="UP000612585"/>
    </source>
</evidence>
<proteinExistence type="predicted"/>
<name>A0A8J3ZHP0_9ACTN</name>
<feature type="transmembrane region" description="Helical" evidence="1">
    <location>
        <begin position="121"/>
        <end position="145"/>
    </location>
</feature>
<feature type="transmembrane region" description="Helical" evidence="1">
    <location>
        <begin position="33"/>
        <end position="56"/>
    </location>
</feature>
<keyword evidence="1" id="KW-0812">Transmembrane</keyword>
<protein>
    <submittedName>
        <fullName evidence="2">ABC transporter permease</fullName>
    </submittedName>
</protein>